<feature type="domain" description="Thiazole synthase ThiG" evidence="9">
    <location>
        <begin position="6"/>
        <end position="256"/>
    </location>
</feature>
<evidence type="ECO:0000256" key="8">
    <source>
        <dbReference type="HAMAP-Rule" id="MF_00443"/>
    </source>
</evidence>
<accession>A0ABQ0NWY2</accession>
<dbReference type="InterPro" id="IPR013785">
    <property type="entry name" value="Aldolase_TIM"/>
</dbReference>
<keyword evidence="11" id="KW-1185">Reference proteome</keyword>
<dbReference type="SUPFAM" id="SSF110399">
    <property type="entry name" value="ThiG-like"/>
    <property type="match status" value="1"/>
</dbReference>
<feature type="binding site" evidence="8">
    <location>
        <begin position="213"/>
        <end position="214"/>
    </location>
    <ligand>
        <name>1-deoxy-D-xylulose 5-phosphate</name>
        <dbReference type="ChEBI" id="CHEBI:57792"/>
    </ligand>
</feature>
<evidence type="ECO:0000256" key="5">
    <source>
        <dbReference type="ARBA" id="ARBA00022977"/>
    </source>
</evidence>
<dbReference type="Gene3D" id="3.20.20.70">
    <property type="entry name" value="Aldolase class I"/>
    <property type="match status" value="1"/>
</dbReference>
<comment type="subcellular location">
    <subcellularLocation>
        <location evidence="8">Cytoplasm</location>
    </subcellularLocation>
</comment>
<evidence type="ECO:0000256" key="2">
    <source>
        <dbReference type="ARBA" id="ARBA00004948"/>
    </source>
</evidence>
<dbReference type="RefSeq" id="WP_018979498.1">
    <property type="nucleotide sequence ID" value="NZ_BAQD01000001.1"/>
</dbReference>
<evidence type="ECO:0000256" key="1">
    <source>
        <dbReference type="ARBA" id="ARBA00002834"/>
    </source>
</evidence>
<evidence type="ECO:0000256" key="4">
    <source>
        <dbReference type="ARBA" id="ARBA00022679"/>
    </source>
</evidence>
<dbReference type="EMBL" id="BAQD01000001">
    <property type="protein sequence ID" value="GBQ04923.1"/>
    <property type="molecule type" value="Genomic_DNA"/>
</dbReference>
<comment type="similarity">
    <text evidence="8">Belongs to the ThiG family.</text>
</comment>
<dbReference type="Proteomes" id="UP001062901">
    <property type="component" value="Unassembled WGS sequence"/>
</dbReference>
<dbReference type="PANTHER" id="PTHR34266:SF2">
    <property type="entry name" value="THIAZOLE SYNTHASE"/>
    <property type="match status" value="1"/>
</dbReference>
<comment type="subunit">
    <text evidence="8">Homotetramer. Forms heterodimers with either ThiH or ThiS.</text>
</comment>
<keyword evidence="8" id="KW-0963">Cytoplasm</keyword>
<evidence type="ECO:0000256" key="7">
    <source>
        <dbReference type="ARBA" id="ARBA00049897"/>
    </source>
</evidence>
<proteinExistence type="inferred from homology"/>
<feature type="binding site" evidence="8">
    <location>
        <position position="164"/>
    </location>
    <ligand>
        <name>1-deoxy-D-xylulose 5-phosphate</name>
        <dbReference type="ChEBI" id="CHEBI:57792"/>
    </ligand>
</feature>
<feature type="binding site" evidence="8">
    <location>
        <begin position="191"/>
        <end position="192"/>
    </location>
    <ligand>
        <name>1-deoxy-D-xylulose 5-phosphate</name>
        <dbReference type="ChEBI" id="CHEBI:57792"/>
    </ligand>
</feature>
<keyword evidence="5 8" id="KW-0784">Thiamine biosynthesis</keyword>
<gene>
    <name evidence="8" type="primary">thiG</name>
    <name evidence="10" type="ORF">AA15669_0215</name>
</gene>
<dbReference type="CDD" id="cd04728">
    <property type="entry name" value="ThiG"/>
    <property type="match status" value="1"/>
</dbReference>
<reference evidence="10" key="1">
    <citation type="submission" date="2013-04" db="EMBL/GenBank/DDBJ databases">
        <title>The genome sequencing project of 58 acetic acid bacteria.</title>
        <authorList>
            <person name="Okamoto-Kainuma A."/>
            <person name="Ishikawa M."/>
            <person name="Umino S."/>
            <person name="Koizumi Y."/>
            <person name="Shiwa Y."/>
            <person name="Yoshikawa H."/>
            <person name="Matsutani M."/>
            <person name="Matsushita K."/>
        </authorList>
    </citation>
    <scope>NUCLEOTIDE SEQUENCE</scope>
    <source>
        <strain evidence="10">DSM 15669</strain>
    </source>
</reference>
<evidence type="ECO:0000313" key="11">
    <source>
        <dbReference type="Proteomes" id="UP001062901"/>
    </source>
</evidence>
<comment type="caution">
    <text evidence="10">The sequence shown here is derived from an EMBL/GenBank/DDBJ whole genome shotgun (WGS) entry which is preliminary data.</text>
</comment>
<sequence>MSQLSLYQETVQSRFLLGTARYPSPASLEKAVKISDCDIVTVSLRRERLSFSNNSERPGQSFWSLIQKIGVKVLPNTAGCFSVQEAVTTAHMARELMGTSWIKLEVIGDEHSLHPDVFGLVEAARILTEDGFSVFPYTTTDLGVAERLLQVGCQVLMPWASPIGSGQGLSDVAALEAMRASFPNIPLIVDAGIGRPSQAAEAMEMGFDAVLLNTAVARSGNPIQMALAFSKAIESGHLAYQADCMEPYKGGMASSPIIGKACLG</sequence>
<dbReference type="PANTHER" id="PTHR34266">
    <property type="entry name" value="THIAZOLE SYNTHASE"/>
    <property type="match status" value="1"/>
</dbReference>
<name>A0ABQ0NWY2_9PROT</name>
<feature type="active site" description="Schiff-base intermediate with DXP" evidence="8">
    <location>
        <position position="103"/>
    </location>
</feature>
<comment type="catalytic activity">
    <reaction evidence="7 8">
        <text>[ThiS sulfur-carrier protein]-C-terminal-Gly-aminoethanethioate + 2-iminoacetate + 1-deoxy-D-xylulose 5-phosphate = [ThiS sulfur-carrier protein]-C-terminal Gly-Gly + 2-[(2R,5Z)-2-carboxy-4-methylthiazol-5(2H)-ylidene]ethyl phosphate + 2 H2O + H(+)</text>
        <dbReference type="Rhea" id="RHEA:26297"/>
        <dbReference type="Rhea" id="RHEA-COMP:12909"/>
        <dbReference type="Rhea" id="RHEA-COMP:19908"/>
        <dbReference type="ChEBI" id="CHEBI:15377"/>
        <dbReference type="ChEBI" id="CHEBI:15378"/>
        <dbReference type="ChEBI" id="CHEBI:57792"/>
        <dbReference type="ChEBI" id="CHEBI:62899"/>
        <dbReference type="ChEBI" id="CHEBI:77846"/>
        <dbReference type="ChEBI" id="CHEBI:90778"/>
        <dbReference type="ChEBI" id="CHEBI:232372"/>
        <dbReference type="EC" id="2.8.1.10"/>
    </reaction>
</comment>
<comment type="pathway">
    <text evidence="2 8">Cofactor biosynthesis; thiamine diphosphate biosynthesis.</text>
</comment>
<keyword evidence="4 8" id="KW-0808">Transferase</keyword>
<keyword evidence="6 8" id="KW-0704">Schiff base</keyword>
<evidence type="ECO:0000256" key="3">
    <source>
        <dbReference type="ARBA" id="ARBA00011960"/>
    </source>
</evidence>
<dbReference type="HAMAP" id="MF_00443">
    <property type="entry name" value="ThiG"/>
    <property type="match status" value="1"/>
</dbReference>
<dbReference type="InterPro" id="IPR033983">
    <property type="entry name" value="Thiazole_synthase_ThiG"/>
</dbReference>
<dbReference type="Pfam" id="PF05690">
    <property type="entry name" value="ThiG"/>
    <property type="match status" value="1"/>
</dbReference>
<dbReference type="InterPro" id="IPR008867">
    <property type="entry name" value="ThiG"/>
</dbReference>
<organism evidence="10 11">
    <name type="scientific">Saccharibacter floricola DSM 15669</name>
    <dbReference type="NCBI Taxonomy" id="1123227"/>
    <lineage>
        <taxon>Bacteria</taxon>
        <taxon>Pseudomonadati</taxon>
        <taxon>Pseudomonadota</taxon>
        <taxon>Alphaproteobacteria</taxon>
        <taxon>Acetobacterales</taxon>
        <taxon>Acetobacteraceae</taxon>
        <taxon>Saccharibacter</taxon>
    </lineage>
</organism>
<protein>
    <recommendedName>
        <fullName evidence="3 8">Thiazole synthase</fullName>
        <ecNumber evidence="3 8">2.8.1.10</ecNumber>
    </recommendedName>
</protein>
<dbReference type="EC" id="2.8.1.10" evidence="3 8"/>
<evidence type="ECO:0000256" key="6">
    <source>
        <dbReference type="ARBA" id="ARBA00023270"/>
    </source>
</evidence>
<comment type="function">
    <text evidence="1 8">Catalyzes the rearrangement of 1-deoxy-D-xylulose 5-phosphate (DXP) to produce the thiazole phosphate moiety of thiamine. Sulfur is provided by the thiocarboxylate moiety of the carrier protein ThiS. In vitro, sulfur can be provided by H(2)S.</text>
</comment>
<evidence type="ECO:0000259" key="9">
    <source>
        <dbReference type="Pfam" id="PF05690"/>
    </source>
</evidence>
<evidence type="ECO:0000313" key="10">
    <source>
        <dbReference type="EMBL" id="GBQ04923.1"/>
    </source>
</evidence>